<evidence type="ECO:0000256" key="8">
    <source>
        <dbReference type="ARBA" id="ARBA00022729"/>
    </source>
</evidence>
<keyword evidence="11 15" id="KW-0560">Oxidoreductase</keyword>
<organism evidence="20 21">
    <name type="scientific">Hydrogenophaga electricum</name>
    <dbReference type="NCBI Taxonomy" id="1230953"/>
    <lineage>
        <taxon>Bacteria</taxon>
        <taxon>Pseudomonadati</taxon>
        <taxon>Pseudomonadota</taxon>
        <taxon>Betaproteobacteria</taxon>
        <taxon>Burkholderiales</taxon>
        <taxon>Comamonadaceae</taxon>
        <taxon>Hydrogenophaga</taxon>
    </lineage>
</organism>
<feature type="domain" description="Cytochrome oxidase subunit II copper A binding" evidence="18">
    <location>
        <begin position="140"/>
        <end position="252"/>
    </location>
</feature>
<name>A0ABQ6C4R0_9BURK</name>
<dbReference type="InterPro" id="IPR045187">
    <property type="entry name" value="CcO_II"/>
</dbReference>
<dbReference type="Pfam" id="PF00116">
    <property type="entry name" value="COX2"/>
    <property type="match status" value="1"/>
</dbReference>
<keyword evidence="8 17" id="KW-0732">Signal</keyword>
<keyword evidence="21" id="KW-1185">Reference proteome</keyword>
<comment type="subcellular location">
    <subcellularLocation>
        <location evidence="2">Cell membrane</location>
        <topology evidence="2">Multi-pass membrane protein</topology>
    </subcellularLocation>
    <subcellularLocation>
        <location evidence="1">Periplasm</location>
    </subcellularLocation>
</comment>
<dbReference type="InterPro" id="IPR008972">
    <property type="entry name" value="Cupredoxin"/>
</dbReference>
<dbReference type="InterPro" id="IPR006333">
    <property type="entry name" value="Cyt_o_ubiquinol_oxidase_su2"/>
</dbReference>
<feature type="chain" id="PRO_5045630874" description="Ubiquinol oxidase subunit 2" evidence="17">
    <location>
        <begin position="32"/>
        <end position="354"/>
    </location>
</feature>
<keyword evidence="12 15" id="KW-0472">Membrane</keyword>
<evidence type="ECO:0000313" key="20">
    <source>
        <dbReference type="EMBL" id="GLS13720.1"/>
    </source>
</evidence>
<keyword evidence="10 16" id="KW-1133">Transmembrane helix</keyword>
<evidence type="ECO:0000259" key="18">
    <source>
        <dbReference type="PROSITE" id="PS50857"/>
    </source>
</evidence>
<evidence type="ECO:0000256" key="9">
    <source>
        <dbReference type="ARBA" id="ARBA00022982"/>
    </source>
</evidence>
<dbReference type="InterPro" id="IPR011759">
    <property type="entry name" value="Cyt_c_oxidase_su2_TM_dom"/>
</dbReference>
<dbReference type="PROSITE" id="PS50857">
    <property type="entry name" value="COX2_CUA"/>
    <property type="match status" value="1"/>
</dbReference>
<evidence type="ECO:0000256" key="13">
    <source>
        <dbReference type="ARBA" id="ARBA00023139"/>
    </source>
</evidence>
<accession>A0ABQ6C4R0</accession>
<dbReference type="NCBIfam" id="TIGR01433">
    <property type="entry name" value="CyoA"/>
    <property type="match status" value="1"/>
</dbReference>
<evidence type="ECO:0000256" key="7">
    <source>
        <dbReference type="ARBA" id="ARBA00022692"/>
    </source>
</evidence>
<feature type="domain" description="Cytochrome oxidase subunit II transmembrane region profile" evidence="19">
    <location>
        <begin position="25"/>
        <end position="125"/>
    </location>
</feature>
<evidence type="ECO:0000256" key="17">
    <source>
        <dbReference type="SAM" id="SignalP"/>
    </source>
</evidence>
<dbReference type="PANTHER" id="PTHR22888:SF18">
    <property type="entry name" value="CYTOCHROME BO(3) UBIQUINOL OXIDASE SUBUNIT 2"/>
    <property type="match status" value="1"/>
</dbReference>
<dbReference type="SUPFAM" id="SSF81464">
    <property type="entry name" value="Cytochrome c oxidase subunit II-like, transmembrane region"/>
    <property type="match status" value="1"/>
</dbReference>
<keyword evidence="9 15" id="KW-0249">Electron transport</keyword>
<protein>
    <recommendedName>
        <fullName evidence="15">Ubiquinol oxidase subunit 2</fullName>
    </recommendedName>
</protein>
<evidence type="ECO:0000256" key="2">
    <source>
        <dbReference type="ARBA" id="ARBA00004651"/>
    </source>
</evidence>
<evidence type="ECO:0000256" key="5">
    <source>
        <dbReference type="ARBA" id="ARBA00022475"/>
    </source>
</evidence>
<evidence type="ECO:0000256" key="3">
    <source>
        <dbReference type="ARBA" id="ARBA00007866"/>
    </source>
</evidence>
<evidence type="ECO:0000256" key="14">
    <source>
        <dbReference type="ARBA" id="ARBA00023288"/>
    </source>
</evidence>
<dbReference type="Gene3D" id="1.10.287.90">
    <property type="match status" value="1"/>
</dbReference>
<evidence type="ECO:0000256" key="6">
    <source>
        <dbReference type="ARBA" id="ARBA00022660"/>
    </source>
</evidence>
<keyword evidence="7 16" id="KW-0812">Transmembrane</keyword>
<dbReference type="PIRSF" id="PIRSF000292">
    <property type="entry name" value="Ubi_od_II"/>
    <property type="match status" value="1"/>
</dbReference>
<dbReference type="InterPro" id="IPR034227">
    <property type="entry name" value="CuRO_UO_II"/>
</dbReference>
<feature type="transmembrane region" description="Helical" evidence="16">
    <location>
        <begin position="97"/>
        <end position="116"/>
    </location>
</feature>
<dbReference type="InterPro" id="IPR010514">
    <property type="entry name" value="COX_ARM"/>
</dbReference>
<evidence type="ECO:0000256" key="11">
    <source>
        <dbReference type="ARBA" id="ARBA00023002"/>
    </source>
</evidence>
<comment type="caution">
    <text evidence="20">The sequence shown here is derived from an EMBL/GenBank/DDBJ whole genome shotgun (WGS) entry which is preliminary data.</text>
</comment>
<dbReference type="InterPro" id="IPR036257">
    <property type="entry name" value="Cyt_c_oxidase_su2_TM_sf"/>
</dbReference>
<dbReference type="Pfam" id="PF06481">
    <property type="entry name" value="COX_ARM"/>
    <property type="match status" value="1"/>
</dbReference>
<feature type="signal peptide" evidence="17">
    <location>
        <begin position="1"/>
        <end position="31"/>
    </location>
</feature>
<keyword evidence="14" id="KW-0449">Lipoprotein</keyword>
<keyword evidence="5 15" id="KW-1003">Cell membrane</keyword>
<evidence type="ECO:0000256" key="1">
    <source>
        <dbReference type="ARBA" id="ARBA00004418"/>
    </source>
</evidence>
<evidence type="ECO:0000256" key="4">
    <source>
        <dbReference type="ARBA" id="ARBA00022448"/>
    </source>
</evidence>
<dbReference type="EMBL" id="BSPB01000006">
    <property type="protein sequence ID" value="GLS13720.1"/>
    <property type="molecule type" value="Genomic_DNA"/>
</dbReference>
<keyword evidence="6 15" id="KW-0679">Respiratory chain</keyword>
<dbReference type="CDD" id="cd04212">
    <property type="entry name" value="CuRO_UO_II"/>
    <property type="match status" value="1"/>
</dbReference>
<keyword evidence="13" id="KW-0564">Palmitate</keyword>
<comment type="similarity">
    <text evidence="3 15">Belongs to the cytochrome c oxidase subunit 2 family.</text>
</comment>
<feature type="transmembrane region" description="Helical" evidence="16">
    <location>
        <begin position="47"/>
        <end position="71"/>
    </location>
</feature>
<dbReference type="Gene3D" id="2.60.40.420">
    <property type="entry name" value="Cupredoxins - blue copper proteins"/>
    <property type="match status" value="1"/>
</dbReference>
<reference evidence="21" key="1">
    <citation type="journal article" date="2019" name="Int. J. Syst. Evol. Microbiol.">
        <title>The Global Catalogue of Microorganisms (GCM) 10K type strain sequencing project: providing services to taxonomists for standard genome sequencing and annotation.</title>
        <authorList>
            <consortium name="The Broad Institute Genomics Platform"/>
            <consortium name="The Broad Institute Genome Sequencing Center for Infectious Disease"/>
            <person name="Wu L."/>
            <person name="Ma J."/>
        </authorList>
    </citation>
    <scope>NUCLEOTIDE SEQUENCE [LARGE SCALE GENOMIC DNA]</scope>
    <source>
        <strain evidence="21">NBRC 109341</strain>
    </source>
</reference>
<dbReference type="SUPFAM" id="SSF49503">
    <property type="entry name" value="Cupredoxins"/>
    <property type="match status" value="1"/>
</dbReference>
<keyword evidence="4 15" id="KW-0813">Transport</keyword>
<dbReference type="PROSITE" id="PS51257">
    <property type="entry name" value="PROKAR_LIPOPROTEIN"/>
    <property type="match status" value="1"/>
</dbReference>
<evidence type="ECO:0000256" key="15">
    <source>
        <dbReference type="PIRNR" id="PIRNR000292"/>
    </source>
</evidence>
<gene>
    <name evidence="20" type="ORF">GCM10007935_11500</name>
</gene>
<dbReference type="PROSITE" id="PS50999">
    <property type="entry name" value="COX2_TM"/>
    <property type="match status" value="1"/>
</dbReference>
<sequence>MSRMHLPPRPRRAAWLAALAALAGLTGCSKAVVLNPAGDIAAQQGHLVVQATLLMLVIIVPVITLTLWFAWKYRQSNAANTEADYAPDWHHSTMLELVIWSGPLLIIIALGAITWISTHKLDPYRPLDRISASQALSPDVKPLEVQVVAMDWKWLFFYPEQGIATVNELAAPVNRPILFKLTSTTTMNAFYVPDLAGMIYTMPGMQTELNAVINQPGVYKGMSSHYSGAGFSGMTFKFHGLSDADFDQWVQKAKTEGQALDRATYVKLAEPSERDPVQRFASVESGLYDKVLNRCVEDGKMCMHHMMAIDALGGEAYVKAQGLNLPQDICTAEESIQVLAALDSRTARYATTRQ</sequence>
<dbReference type="InterPro" id="IPR002429">
    <property type="entry name" value="CcO_II-like_C"/>
</dbReference>
<evidence type="ECO:0000256" key="10">
    <source>
        <dbReference type="ARBA" id="ARBA00022989"/>
    </source>
</evidence>
<dbReference type="Proteomes" id="UP001156903">
    <property type="component" value="Unassembled WGS sequence"/>
</dbReference>
<evidence type="ECO:0000256" key="12">
    <source>
        <dbReference type="ARBA" id="ARBA00023136"/>
    </source>
</evidence>
<dbReference type="PANTHER" id="PTHR22888">
    <property type="entry name" value="CYTOCHROME C OXIDASE, SUBUNIT II"/>
    <property type="match status" value="1"/>
</dbReference>
<proteinExistence type="inferred from homology"/>
<evidence type="ECO:0000313" key="21">
    <source>
        <dbReference type="Proteomes" id="UP001156903"/>
    </source>
</evidence>
<evidence type="ECO:0000256" key="16">
    <source>
        <dbReference type="SAM" id="Phobius"/>
    </source>
</evidence>
<evidence type="ECO:0000259" key="19">
    <source>
        <dbReference type="PROSITE" id="PS50999"/>
    </source>
</evidence>